<organism evidence="12 13">
    <name type="scientific">Rhodoplanes azumiensis</name>
    <dbReference type="NCBI Taxonomy" id="1897628"/>
    <lineage>
        <taxon>Bacteria</taxon>
        <taxon>Pseudomonadati</taxon>
        <taxon>Pseudomonadota</taxon>
        <taxon>Alphaproteobacteria</taxon>
        <taxon>Hyphomicrobiales</taxon>
        <taxon>Nitrobacteraceae</taxon>
        <taxon>Rhodoplanes</taxon>
    </lineage>
</organism>
<evidence type="ECO:0000256" key="7">
    <source>
        <dbReference type="SAM" id="SignalP"/>
    </source>
</evidence>
<dbReference type="PANTHER" id="PTHR30469:SF36">
    <property type="entry name" value="BLL3903 PROTEIN"/>
    <property type="match status" value="1"/>
</dbReference>
<keyword evidence="6" id="KW-0175">Coiled coil</keyword>
<keyword evidence="13" id="KW-1185">Reference proteome</keyword>
<evidence type="ECO:0000259" key="11">
    <source>
        <dbReference type="Pfam" id="PF25989"/>
    </source>
</evidence>
<keyword evidence="5" id="KW-0472">Membrane</keyword>
<feature type="domain" description="Multidrug resistance protein MdtA-like alpha-helical hairpin" evidence="8">
    <location>
        <begin position="112"/>
        <end position="181"/>
    </location>
</feature>
<feature type="coiled-coil region" evidence="6">
    <location>
        <begin position="105"/>
        <end position="139"/>
    </location>
</feature>
<evidence type="ECO:0000256" key="6">
    <source>
        <dbReference type="SAM" id="Coils"/>
    </source>
</evidence>
<evidence type="ECO:0000259" key="9">
    <source>
        <dbReference type="Pfam" id="PF25917"/>
    </source>
</evidence>
<dbReference type="SUPFAM" id="SSF111369">
    <property type="entry name" value="HlyD-like secretion proteins"/>
    <property type="match status" value="1"/>
</dbReference>
<evidence type="ECO:0000259" key="10">
    <source>
        <dbReference type="Pfam" id="PF25944"/>
    </source>
</evidence>
<feature type="chain" id="PRO_5046715566" evidence="7">
    <location>
        <begin position="23"/>
        <end position="382"/>
    </location>
</feature>
<reference evidence="13" key="1">
    <citation type="journal article" date="2019" name="Int. J. Syst. Evol. Microbiol.">
        <title>The Global Catalogue of Microorganisms (GCM) 10K type strain sequencing project: providing services to taxonomists for standard genome sequencing and annotation.</title>
        <authorList>
            <consortium name="The Broad Institute Genomics Platform"/>
            <consortium name="The Broad Institute Genome Sequencing Center for Infectious Disease"/>
            <person name="Wu L."/>
            <person name="Ma J."/>
        </authorList>
    </citation>
    <scope>NUCLEOTIDE SEQUENCE [LARGE SCALE GENOMIC DNA]</scope>
    <source>
        <strain evidence="13">CGMCC 1.6774</strain>
    </source>
</reference>
<dbReference type="Pfam" id="PF25917">
    <property type="entry name" value="BSH_RND"/>
    <property type="match status" value="1"/>
</dbReference>
<dbReference type="RefSeq" id="WP_378476039.1">
    <property type="nucleotide sequence ID" value="NZ_JBHUIW010000001.1"/>
</dbReference>
<feature type="domain" description="Multidrug resistance protein MdtA-like barrel-sandwich hybrid" evidence="9">
    <location>
        <begin position="73"/>
        <end position="213"/>
    </location>
</feature>
<dbReference type="Pfam" id="PF25989">
    <property type="entry name" value="YknX_C"/>
    <property type="match status" value="1"/>
</dbReference>
<comment type="subcellular location">
    <subcellularLocation>
        <location evidence="1">Cell membrane</location>
    </subcellularLocation>
</comment>
<evidence type="ECO:0000256" key="3">
    <source>
        <dbReference type="ARBA" id="ARBA00022475"/>
    </source>
</evidence>
<keyword evidence="7" id="KW-0732">Signal</keyword>
<evidence type="ECO:0000256" key="4">
    <source>
        <dbReference type="ARBA" id="ARBA00022519"/>
    </source>
</evidence>
<dbReference type="Gene3D" id="2.40.50.100">
    <property type="match status" value="1"/>
</dbReference>
<dbReference type="PANTHER" id="PTHR30469">
    <property type="entry name" value="MULTIDRUG RESISTANCE PROTEIN MDTA"/>
    <property type="match status" value="1"/>
</dbReference>
<dbReference type="Gene3D" id="2.40.30.170">
    <property type="match status" value="1"/>
</dbReference>
<protein>
    <submittedName>
        <fullName evidence="12">Efflux RND transporter periplasmic adaptor subunit</fullName>
    </submittedName>
</protein>
<dbReference type="NCBIfam" id="TIGR01730">
    <property type="entry name" value="RND_mfp"/>
    <property type="match status" value="1"/>
</dbReference>
<evidence type="ECO:0000313" key="13">
    <source>
        <dbReference type="Proteomes" id="UP001597314"/>
    </source>
</evidence>
<name>A0ABW5AEH8_9BRAD</name>
<dbReference type="InterPro" id="IPR006143">
    <property type="entry name" value="RND_pump_MFP"/>
</dbReference>
<dbReference type="InterPro" id="IPR058637">
    <property type="entry name" value="YknX-like_C"/>
</dbReference>
<dbReference type="Gene3D" id="1.10.287.470">
    <property type="entry name" value="Helix hairpin bin"/>
    <property type="match status" value="1"/>
</dbReference>
<feature type="domain" description="YknX-like C-terminal permuted SH3-like" evidence="11">
    <location>
        <begin position="303"/>
        <end position="371"/>
    </location>
</feature>
<dbReference type="Proteomes" id="UP001597314">
    <property type="component" value="Unassembled WGS sequence"/>
</dbReference>
<proteinExistence type="inferred from homology"/>
<dbReference type="Pfam" id="PF25876">
    <property type="entry name" value="HH_MFP_RND"/>
    <property type="match status" value="1"/>
</dbReference>
<comment type="caution">
    <text evidence="12">The sequence shown here is derived from an EMBL/GenBank/DDBJ whole genome shotgun (WGS) entry which is preliminary data.</text>
</comment>
<dbReference type="Pfam" id="PF25944">
    <property type="entry name" value="Beta-barrel_RND"/>
    <property type="match status" value="1"/>
</dbReference>
<dbReference type="Gene3D" id="2.40.420.20">
    <property type="match status" value="1"/>
</dbReference>
<evidence type="ECO:0000256" key="5">
    <source>
        <dbReference type="ARBA" id="ARBA00023136"/>
    </source>
</evidence>
<keyword evidence="4" id="KW-0997">Cell inner membrane</keyword>
<accession>A0ABW5AEH8</accession>
<comment type="similarity">
    <text evidence="2">Belongs to the membrane fusion protein (MFP) (TC 8.A.1) family.</text>
</comment>
<feature type="signal peptide" evidence="7">
    <location>
        <begin position="1"/>
        <end position="22"/>
    </location>
</feature>
<feature type="domain" description="Multidrug resistance protein MdtA-like beta-barrel" evidence="10">
    <location>
        <begin position="218"/>
        <end position="298"/>
    </location>
</feature>
<dbReference type="EMBL" id="JBHUIW010000001">
    <property type="protein sequence ID" value="MFD2180837.1"/>
    <property type="molecule type" value="Genomic_DNA"/>
</dbReference>
<evidence type="ECO:0000256" key="1">
    <source>
        <dbReference type="ARBA" id="ARBA00004236"/>
    </source>
</evidence>
<dbReference type="InterPro" id="IPR058626">
    <property type="entry name" value="MdtA-like_b-barrel"/>
</dbReference>
<gene>
    <name evidence="12" type="ORF">ACFSOX_01625</name>
</gene>
<evidence type="ECO:0000256" key="2">
    <source>
        <dbReference type="ARBA" id="ARBA00009477"/>
    </source>
</evidence>
<dbReference type="InterPro" id="IPR058625">
    <property type="entry name" value="MdtA-like_BSH"/>
</dbReference>
<evidence type="ECO:0000313" key="12">
    <source>
        <dbReference type="EMBL" id="MFD2180837.1"/>
    </source>
</evidence>
<dbReference type="InterPro" id="IPR058624">
    <property type="entry name" value="MdtA-like_HH"/>
</dbReference>
<sequence>MIRRRALWVVVGVLALAGSAFAVQRLGAEKSASQTARAAAGPRAVAVETAVSVRKKSPVTVEALGSVTPLASVAVRTRIDSEIVGIHFEDGAVVKKGDLLVTLDSRALEAQIRQAEAQLARDKAQLEGAERDLRRYTELVARAATPQTNLDNAKTQADVYRAAILASQATIDHLKVQLGFTTIRAPISGRTSQANVKIGNQVRTADLTPIATINQTAPVYVSFTVPQRLLPQIRSALTNEDAVVEAVIPGETRRARGQIAMIENAVDAATGMATIRATMPNADELLWPGTLVTARLTLRVEDAVTVPSTAVQVSQQGSFVYVVKDGVAKVQPVTVLRASGPETVVETGLSGGEAVVTAGHLQLTDGARVTVRGEQPPRKAGA</sequence>
<keyword evidence="3" id="KW-1003">Cell membrane</keyword>
<evidence type="ECO:0000259" key="8">
    <source>
        <dbReference type="Pfam" id="PF25876"/>
    </source>
</evidence>